<evidence type="ECO:0000313" key="3">
    <source>
        <dbReference type="Proteomes" id="UP000214600"/>
    </source>
</evidence>
<feature type="transmembrane region" description="Helical" evidence="1">
    <location>
        <begin position="32"/>
        <end position="56"/>
    </location>
</feature>
<organism evidence="2 3">
    <name type="scientific">Burkholderia aenigmatica</name>
    <dbReference type="NCBI Taxonomy" id="2015348"/>
    <lineage>
        <taxon>Bacteria</taxon>
        <taxon>Pseudomonadati</taxon>
        <taxon>Pseudomonadota</taxon>
        <taxon>Betaproteobacteria</taxon>
        <taxon>Burkholderiales</taxon>
        <taxon>Burkholderiaceae</taxon>
        <taxon>Burkholderia</taxon>
        <taxon>Burkholderia cepacia complex</taxon>
    </lineage>
</organism>
<name>A0A228J449_9BURK</name>
<feature type="transmembrane region" description="Helical" evidence="1">
    <location>
        <begin position="101"/>
        <end position="119"/>
    </location>
</feature>
<dbReference type="Proteomes" id="UP000214600">
    <property type="component" value="Unassembled WGS sequence"/>
</dbReference>
<accession>A0A228J449</accession>
<proteinExistence type="predicted"/>
<comment type="caution">
    <text evidence="2">The sequence shown here is derived from an EMBL/GenBank/DDBJ whole genome shotgun (WGS) entry which is preliminary data.</text>
</comment>
<reference evidence="2 3" key="2">
    <citation type="submission" date="2017-08" db="EMBL/GenBank/DDBJ databases">
        <title>WGS of novel Burkholderia cepaca complex species.</title>
        <authorList>
            <person name="Lipuma J."/>
            <person name="Spilker T."/>
        </authorList>
    </citation>
    <scope>NUCLEOTIDE SEQUENCE [LARGE SCALE GENOMIC DNA]</scope>
    <source>
        <strain evidence="2 3">AU17325</strain>
    </source>
</reference>
<dbReference type="RefSeq" id="WP_089450575.1">
    <property type="nucleotide sequence ID" value="NZ_NKFA01000003.1"/>
</dbReference>
<dbReference type="EMBL" id="NKFA01000003">
    <property type="protein sequence ID" value="OXI49149.1"/>
    <property type="molecule type" value="Genomic_DNA"/>
</dbReference>
<gene>
    <name evidence="2" type="ORF">CFB84_09790</name>
</gene>
<keyword evidence="1" id="KW-1133">Transmembrane helix</keyword>
<dbReference type="AlphaFoldDB" id="A0A228J449"/>
<evidence type="ECO:0000256" key="1">
    <source>
        <dbReference type="SAM" id="Phobius"/>
    </source>
</evidence>
<feature type="transmembrane region" description="Helical" evidence="1">
    <location>
        <begin position="68"/>
        <end position="89"/>
    </location>
</feature>
<reference evidence="3" key="1">
    <citation type="submission" date="2017-06" db="EMBL/GenBank/DDBJ databases">
        <authorList>
            <person name="LiPuma J."/>
            <person name="Spilker T."/>
        </authorList>
    </citation>
    <scope>NUCLEOTIDE SEQUENCE [LARGE SCALE GENOMIC DNA]</scope>
    <source>
        <strain evidence="3">AU17325</strain>
    </source>
</reference>
<keyword evidence="1" id="KW-0472">Membrane</keyword>
<keyword evidence="1" id="KW-0812">Transmembrane</keyword>
<dbReference type="OrthoDB" id="9948027at2"/>
<protein>
    <submittedName>
        <fullName evidence="2">Uncharacterized protein</fullName>
    </submittedName>
</protein>
<evidence type="ECO:0000313" key="2">
    <source>
        <dbReference type="EMBL" id="OXI49149.1"/>
    </source>
</evidence>
<feature type="transmembrane region" description="Helical" evidence="1">
    <location>
        <begin position="7"/>
        <end position="26"/>
    </location>
</feature>
<sequence length="133" mass="13752">MKISDWLGASLTAAIAAGLLIGILSVRDFGGVSIVFSAVAFAVAFPVAMLLSYPVYWAGTRLPRKAVLPMLVIVGGVAGSIVLAVLTNAGWPDVAGNGEMVLLYAAIGAMCAVSALGYVERSSIAGRLREWLK</sequence>